<dbReference type="AlphaFoldDB" id="A0A9P6K4X7"/>
<dbReference type="Proteomes" id="UP000723463">
    <property type="component" value="Unassembled WGS sequence"/>
</dbReference>
<sequence>MGGFFSKSSRTHKSKDPKWQGIGPNTPLPGAASSSSSPNYNNYSQPSGSNGGAYGYQQSAQPRSQTLSTLDSRSNNNSNNNNTNSLAATRKKQQKSSKIMLLLKLDPKAGGQRKVITKNLISLPSDFRHTGHIGAGEVRSGQIDPEKIKNQMAEVAACLKLDVNTPIPMLKTIPIQPENQDPAANHATPLHKASRLSTIRYRAPASTSFIPLVDRTDY</sequence>
<dbReference type="InterPro" id="IPR000095">
    <property type="entry name" value="CRIB_dom"/>
</dbReference>
<organism evidence="3 4">
    <name type="scientific">Mortierella hygrophila</name>
    <dbReference type="NCBI Taxonomy" id="979708"/>
    <lineage>
        <taxon>Eukaryota</taxon>
        <taxon>Fungi</taxon>
        <taxon>Fungi incertae sedis</taxon>
        <taxon>Mucoromycota</taxon>
        <taxon>Mortierellomycotina</taxon>
        <taxon>Mortierellomycetes</taxon>
        <taxon>Mortierellales</taxon>
        <taxon>Mortierellaceae</taxon>
        <taxon>Mortierella</taxon>
    </lineage>
</organism>
<protein>
    <recommendedName>
        <fullName evidence="2">CRIB domain-containing protein</fullName>
    </recommendedName>
</protein>
<feature type="compositionally biased region" description="Low complexity" evidence="1">
    <location>
        <begin position="66"/>
        <end position="86"/>
    </location>
</feature>
<gene>
    <name evidence="3" type="ORF">EC957_008943</name>
</gene>
<evidence type="ECO:0000313" key="4">
    <source>
        <dbReference type="Proteomes" id="UP000723463"/>
    </source>
</evidence>
<feature type="region of interest" description="Disordered" evidence="1">
    <location>
        <begin position="1"/>
        <end position="93"/>
    </location>
</feature>
<dbReference type="EMBL" id="JAAAXW010000047">
    <property type="protein sequence ID" value="KAF9547094.1"/>
    <property type="molecule type" value="Genomic_DNA"/>
</dbReference>
<evidence type="ECO:0000256" key="1">
    <source>
        <dbReference type="SAM" id="MobiDB-lite"/>
    </source>
</evidence>
<accession>A0A9P6K4X7</accession>
<dbReference type="PROSITE" id="PS50108">
    <property type="entry name" value="CRIB"/>
    <property type="match status" value="1"/>
</dbReference>
<feature type="domain" description="CRIB" evidence="2">
    <location>
        <begin position="121"/>
        <end position="134"/>
    </location>
</feature>
<evidence type="ECO:0000259" key="2">
    <source>
        <dbReference type="PROSITE" id="PS50108"/>
    </source>
</evidence>
<proteinExistence type="predicted"/>
<reference evidence="3" key="1">
    <citation type="journal article" date="2020" name="Fungal Divers.">
        <title>Resolving the Mortierellaceae phylogeny through synthesis of multi-gene phylogenetics and phylogenomics.</title>
        <authorList>
            <person name="Vandepol N."/>
            <person name="Liber J."/>
            <person name="Desiro A."/>
            <person name="Na H."/>
            <person name="Kennedy M."/>
            <person name="Barry K."/>
            <person name="Grigoriev I.V."/>
            <person name="Miller A.N."/>
            <person name="O'Donnell K."/>
            <person name="Stajich J.E."/>
            <person name="Bonito G."/>
        </authorList>
    </citation>
    <scope>NUCLEOTIDE SEQUENCE</scope>
    <source>
        <strain evidence="3">NRRL 2591</strain>
    </source>
</reference>
<keyword evidence="4" id="KW-1185">Reference proteome</keyword>
<evidence type="ECO:0000313" key="3">
    <source>
        <dbReference type="EMBL" id="KAF9547094.1"/>
    </source>
</evidence>
<feature type="compositionally biased region" description="Low complexity" evidence="1">
    <location>
        <begin position="30"/>
        <end position="48"/>
    </location>
</feature>
<name>A0A9P6K4X7_9FUNG</name>
<comment type="caution">
    <text evidence="3">The sequence shown here is derived from an EMBL/GenBank/DDBJ whole genome shotgun (WGS) entry which is preliminary data.</text>
</comment>
<feature type="compositionally biased region" description="Polar residues" evidence="1">
    <location>
        <begin position="56"/>
        <end position="65"/>
    </location>
</feature>